<reference evidence="2 3" key="1">
    <citation type="submission" date="2018-04" db="EMBL/GenBank/DDBJ databases">
        <title>The genome of golden apple snail Pomacea canaliculata provides insight into stress tolerance and invasive adaptation.</title>
        <authorList>
            <person name="Liu C."/>
            <person name="Liu B."/>
            <person name="Ren Y."/>
            <person name="Zhang Y."/>
            <person name="Wang H."/>
            <person name="Li S."/>
            <person name="Jiang F."/>
            <person name="Yin L."/>
            <person name="Zhang G."/>
            <person name="Qian W."/>
            <person name="Fan W."/>
        </authorList>
    </citation>
    <scope>NUCLEOTIDE SEQUENCE [LARGE SCALE GENOMIC DNA]</scope>
    <source>
        <strain evidence="2">SZHN2017</strain>
        <tissue evidence="2">Muscle</tissue>
    </source>
</reference>
<gene>
    <name evidence="2" type="ORF">C0Q70_20397</name>
</gene>
<evidence type="ECO:0000313" key="3">
    <source>
        <dbReference type="Proteomes" id="UP000245119"/>
    </source>
</evidence>
<dbReference type="Proteomes" id="UP000245119">
    <property type="component" value="Linkage Group LG13"/>
</dbReference>
<feature type="region of interest" description="Disordered" evidence="1">
    <location>
        <begin position="47"/>
        <end position="90"/>
    </location>
</feature>
<protein>
    <submittedName>
        <fullName evidence="2">Uncharacterized protein</fullName>
    </submittedName>
</protein>
<name>A0A2T7NFE6_POMCA</name>
<organism evidence="2 3">
    <name type="scientific">Pomacea canaliculata</name>
    <name type="common">Golden apple snail</name>
    <dbReference type="NCBI Taxonomy" id="400727"/>
    <lineage>
        <taxon>Eukaryota</taxon>
        <taxon>Metazoa</taxon>
        <taxon>Spiralia</taxon>
        <taxon>Lophotrochozoa</taxon>
        <taxon>Mollusca</taxon>
        <taxon>Gastropoda</taxon>
        <taxon>Caenogastropoda</taxon>
        <taxon>Architaenioglossa</taxon>
        <taxon>Ampullarioidea</taxon>
        <taxon>Ampullariidae</taxon>
        <taxon>Pomacea</taxon>
    </lineage>
</organism>
<comment type="caution">
    <text evidence="2">The sequence shown here is derived from an EMBL/GenBank/DDBJ whole genome shotgun (WGS) entry which is preliminary data.</text>
</comment>
<evidence type="ECO:0000256" key="1">
    <source>
        <dbReference type="SAM" id="MobiDB-lite"/>
    </source>
</evidence>
<dbReference type="EMBL" id="PZQS01000013">
    <property type="protein sequence ID" value="PVD19903.1"/>
    <property type="molecule type" value="Genomic_DNA"/>
</dbReference>
<dbReference type="AlphaFoldDB" id="A0A2T7NFE6"/>
<keyword evidence="3" id="KW-1185">Reference proteome</keyword>
<evidence type="ECO:0000313" key="2">
    <source>
        <dbReference type="EMBL" id="PVD19903.1"/>
    </source>
</evidence>
<sequence length="90" mass="10262">MERLKGRDMAAQRVLKQRMDALERQKMSSTSAHDQDIRDLKRDLETMQRRRSSSLQVSQKPLVSGERRISLTSSPHTNDVGAAPKNKEGE</sequence>
<proteinExistence type="predicted"/>
<accession>A0A2T7NFE6</accession>